<name>A0ABM6JJF4_9GAMM</name>
<dbReference type="Proteomes" id="UP000191820">
    <property type="component" value="Chromosome"/>
</dbReference>
<protein>
    <submittedName>
        <fullName evidence="1">SapC protein</fullName>
    </submittedName>
</protein>
<reference evidence="1 2" key="1">
    <citation type="submission" date="2017-03" db="EMBL/GenBank/DDBJ databases">
        <title>Genome sequencing of Shewanella japonica KCTC 22435.</title>
        <authorList>
            <person name="Kim K.M."/>
        </authorList>
    </citation>
    <scope>NUCLEOTIDE SEQUENCE [LARGE SCALE GENOMIC DNA]</scope>
    <source>
        <strain evidence="1 2">KCTC 22435</strain>
    </source>
</reference>
<organism evidence="1 2">
    <name type="scientific">Shewanella japonica</name>
    <dbReference type="NCBI Taxonomy" id="93973"/>
    <lineage>
        <taxon>Bacteria</taxon>
        <taxon>Pseudomonadati</taxon>
        <taxon>Pseudomonadota</taxon>
        <taxon>Gammaproteobacteria</taxon>
        <taxon>Alteromonadales</taxon>
        <taxon>Shewanellaceae</taxon>
        <taxon>Shewanella</taxon>
    </lineage>
</organism>
<dbReference type="Pfam" id="PF07277">
    <property type="entry name" value="SapC"/>
    <property type="match status" value="1"/>
</dbReference>
<dbReference type="EMBL" id="CP020472">
    <property type="protein sequence ID" value="ARD22379.1"/>
    <property type="molecule type" value="Genomic_DNA"/>
</dbReference>
<evidence type="ECO:0000313" key="1">
    <source>
        <dbReference type="EMBL" id="ARD22379.1"/>
    </source>
</evidence>
<gene>
    <name evidence="1" type="ORF">SJ2017_2081</name>
</gene>
<keyword evidence="2" id="KW-1185">Reference proteome</keyword>
<sequence>MNNVIVDPKQHLNTAVLTQYGKQFGDNVHYVPVIADELRKLVIEYPCCLLKNNQTGQFGLHALLGFEPGENLFLTKDNWDATMIPMHVKRQPFMLARLRGADNESLNTDNTALTIDMNAKRVVEIPCSNVDAKRLFENDGSASAYLKDMHQLVYQLAQGIIKTDAFITTLIELDLIEAVEVSVTFIDGQQHTFNGLYFINETKLINLTPAALTELTKQGYLQACYLMIASMGNIQKLIKLKNQQLQQAKSEG</sequence>
<evidence type="ECO:0000313" key="2">
    <source>
        <dbReference type="Proteomes" id="UP000191820"/>
    </source>
</evidence>
<accession>A0ABM6JJF4</accession>
<proteinExistence type="predicted"/>
<dbReference type="RefSeq" id="WP_080915735.1">
    <property type="nucleotide sequence ID" value="NZ_CP020472.1"/>
</dbReference>
<dbReference type="InterPro" id="IPR010836">
    <property type="entry name" value="SapC"/>
</dbReference>